<evidence type="ECO:0000313" key="3">
    <source>
        <dbReference type="Proteomes" id="UP001055093"/>
    </source>
</evidence>
<reference evidence="2" key="2">
    <citation type="submission" date="2021-08" db="EMBL/GenBank/DDBJ databases">
        <authorList>
            <person name="Tani A."/>
            <person name="Ola A."/>
            <person name="Ogura Y."/>
            <person name="Katsura K."/>
            <person name="Hayashi T."/>
        </authorList>
    </citation>
    <scope>NUCLEOTIDE SEQUENCE</scope>
    <source>
        <strain evidence="2">DSM 14458</strain>
    </source>
</reference>
<feature type="region of interest" description="Disordered" evidence="1">
    <location>
        <begin position="429"/>
        <end position="451"/>
    </location>
</feature>
<dbReference type="InterPro" id="IPR019285">
    <property type="entry name" value="DUF2336"/>
</dbReference>
<name>A0ABQ4UMN6_9HYPH</name>
<evidence type="ECO:0008006" key="4">
    <source>
        <dbReference type="Google" id="ProtNLM"/>
    </source>
</evidence>
<organism evidence="2 3">
    <name type="scientific">Methylorubrum suomiense</name>
    <dbReference type="NCBI Taxonomy" id="144191"/>
    <lineage>
        <taxon>Bacteria</taxon>
        <taxon>Pseudomonadati</taxon>
        <taxon>Pseudomonadota</taxon>
        <taxon>Alphaproteobacteria</taxon>
        <taxon>Hyphomicrobiales</taxon>
        <taxon>Methylobacteriaceae</taxon>
        <taxon>Methylorubrum</taxon>
    </lineage>
</organism>
<protein>
    <recommendedName>
        <fullName evidence="4">DUF2336 domain-containing protein</fullName>
    </recommendedName>
</protein>
<dbReference type="Pfam" id="PF10098">
    <property type="entry name" value="DUF2336"/>
    <property type="match status" value="1"/>
</dbReference>
<dbReference type="EMBL" id="BPRE01000001">
    <property type="protein sequence ID" value="GJE73497.1"/>
    <property type="molecule type" value="Genomic_DNA"/>
</dbReference>
<keyword evidence="3" id="KW-1185">Reference proteome</keyword>
<proteinExistence type="predicted"/>
<dbReference type="RefSeq" id="WP_137830787.1">
    <property type="nucleotide sequence ID" value="NZ_BPRE01000001.1"/>
</dbReference>
<evidence type="ECO:0000313" key="2">
    <source>
        <dbReference type="EMBL" id="GJE73497.1"/>
    </source>
</evidence>
<comment type="caution">
    <text evidence="2">The sequence shown here is derived from an EMBL/GenBank/DDBJ whole genome shotgun (WGS) entry which is preliminary data.</text>
</comment>
<evidence type="ECO:0000256" key="1">
    <source>
        <dbReference type="SAM" id="MobiDB-lite"/>
    </source>
</evidence>
<dbReference type="Proteomes" id="UP001055093">
    <property type="component" value="Unassembled WGS sequence"/>
</dbReference>
<gene>
    <name evidence="2" type="ORF">BGCPKDLD_0061</name>
</gene>
<sequence length="583" mass="60981">MILRQFLTLTQHASAERRAEAAGTLARAYLDGSLGPDAAWEAKTALLALLDDPVLAVRRALAEACADSASAPRPLVVALASDHPEIACLVLARSPVLMDADLVDCVAIGCEAARSAVAARTDLSRPVAAALAEVAGLPSLVALAKNPRAAIGTAAFLRMVDRHGEDAALCQALLARHDLTIEVRHAVVARLAEQLARVGQDAGWMNSERGARVARDARDAAALALGDEAGETGLARLITHLRVQEQLTAGLILRAILSLRLPFAEAALAELSGLSRARVAGLMFEPYGAGFTALHRRAGLPILLLPAIQAALTVWREAADGRNGPTGPRLARSMIEAALTACETLPFAEARGLVALLARFEAEAARDEARLFAQEQMEAHSRDEAAPLLAVPEALAATGADGWAEMLAEAWAASETRALPEVIELSAADAASAPSRGERPSTEPAVPTAALPTSHELEAGSLALALPEAEMPDADAAWPLAPRPEERLGASVAAEAPSVALPETLLADLSEALVAHFLAERPALTAPPQAVAEEGPSVAPEVRAESRLSARPREIALAVTAGMIPQELVLSYRDDRIRERLAA</sequence>
<reference evidence="2" key="1">
    <citation type="journal article" date="2021" name="Front. Microbiol.">
        <title>Comprehensive Comparative Genomics and Phenotyping of Methylobacterium Species.</title>
        <authorList>
            <person name="Alessa O."/>
            <person name="Ogura Y."/>
            <person name="Fujitani Y."/>
            <person name="Takami H."/>
            <person name="Hayashi T."/>
            <person name="Sahin N."/>
            <person name="Tani A."/>
        </authorList>
    </citation>
    <scope>NUCLEOTIDE SEQUENCE</scope>
    <source>
        <strain evidence="2">DSM 14458</strain>
    </source>
</reference>
<accession>A0ABQ4UMN6</accession>